<proteinExistence type="predicted"/>
<evidence type="ECO:0000313" key="2">
    <source>
        <dbReference type="Proteomes" id="UP000006694"/>
    </source>
</evidence>
<name>A5FIZ4_FLAJ1</name>
<dbReference type="eggNOG" id="ENOG5033ZTA">
    <property type="taxonomic scope" value="Bacteria"/>
</dbReference>
<dbReference type="Proteomes" id="UP000006694">
    <property type="component" value="Chromosome"/>
</dbReference>
<dbReference type="EMBL" id="CP000685">
    <property type="protein sequence ID" value="ABQ04817.1"/>
    <property type="molecule type" value="Genomic_DNA"/>
</dbReference>
<reference evidence="1 2" key="1">
    <citation type="journal article" date="2009" name="Appl. Environ. Microbiol.">
        <title>Novel features of the polysaccharide-digesting gliding bacterium Flavobacterium johnsoniae as revealed by genome sequence analysis.</title>
        <authorList>
            <person name="McBride M.J."/>
            <person name="Xie G."/>
            <person name="Martens E.C."/>
            <person name="Lapidus A."/>
            <person name="Henrissat B."/>
            <person name="Rhodes R.G."/>
            <person name="Goltsman E."/>
            <person name="Wang W."/>
            <person name="Xu J."/>
            <person name="Hunnicutt D.W."/>
            <person name="Staroscik A.M."/>
            <person name="Hoover T.R."/>
            <person name="Cheng Y.Q."/>
            <person name="Stein J.L."/>
        </authorList>
    </citation>
    <scope>NUCLEOTIDE SEQUENCE [LARGE SCALE GENOMIC DNA]</scope>
    <source>
        <strain evidence="2">ATCC 17061 / DSM 2064 / JCM 8514 / BCRC 14874 / CCUG 350202 / NBRC 14942 / NCIMB 11054 / UW101</strain>
    </source>
</reference>
<gene>
    <name evidence="1" type="ordered locus">Fjoh_1785</name>
</gene>
<sequence length="229" mass="27418">MSFNARQFQFYLIFGNENEDNEPWKEEHWKNIYEPSFSKILNFSNYFDKTALRVLEYSKKNKDDQFFSVEKLGRLTWNDKSHQKWVIKTNDDKKFRHFASWTPIWTICEKINNSPDIYISIWNEISSFNKSSNQNMSFNFLITIGIAVDLEIQCTEIIQNLSQKINAKRTVFNTRSWGKGKRDKTETWEFINSIQDTISYGIYKKGETANIHSIPFNDLQFEPYWEIIH</sequence>
<dbReference type="AlphaFoldDB" id="A5FIZ4"/>
<dbReference type="GeneID" id="31764671"/>
<accession>A5FIZ4</accession>
<protein>
    <submittedName>
        <fullName evidence="1">Uncharacterized protein</fullName>
    </submittedName>
</protein>
<keyword evidence="2" id="KW-1185">Reference proteome</keyword>
<dbReference type="HOGENOM" id="CLU_1208311_0_0_10"/>
<dbReference type="KEGG" id="fjo:Fjoh_1785"/>
<dbReference type="RefSeq" id="WP_012023861.1">
    <property type="nucleotide sequence ID" value="NC_009441.1"/>
</dbReference>
<organism evidence="1 2">
    <name type="scientific">Flavobacterium johnsoniae (strain ATCC 17061 / DSM 2064 / JCM 8514 / BCRC 14874 / CCUG 350202 / NBRC 14942 / NCIMB 11054 / UW101)</name>
    <name type="common">Cytophaga johnsonae</name>
    <dbReference type="NCBI Taxonomy" id="376686"/>
    <lineage>
        <taxon>Bacteria</taxon>
        <taxon>Pseudomonadati</taxon>
        <taxon>Bacteroidota</taxon>
        <taxon>Flavobacteriia</taxon>
        <taxon>Flavobacteriales</taxon>
        <taxon>Flavobacteriaceae</taxon>
        <taxon>Flavobacterium</taxon>
    </lineage>
</organism>
<dbReference type="OrthoDB" id="646919at2"/>
<evidence type="ECO:0000313" key="1">
    <source>
        <dbReference type="EMBL" id="ABQ04817.1"/>
    </source>
</evidence>